<dbReference type="InterPro" id="IPR038563">
    <property type="entry name" value="Endonuclease_7_sf"/>
</dbReference>
<gene>
    <name evidence="1" type="primary">32</name>
    <name evidence="1" type="ORF">SEA_SHAWTY_32</name>
</gene>
<proteinExistence type="predicted"/>
<name>A0A411CYJ0_9CAUD</name>
<keyword evidence="2" id="KW-1185">Reference proteome</keyword>
<evidence type="ECO:0000313" key="2">
    <source>
        <dbReference type="Proteomes" id="UP000289228"/>
    </source>
</evidence>
<dbReference type="InterPro" id="IPR004211">
    <property type="entry name" value="Endonuclease_7"/>
</dbReference>
<protein>
    <submittedName>
        <fullName evidence="1">HNH endonuclease</fullName>
    </submittedName>
</protein>
<keyword evidence="1" id="KW-0378">Hydrolase</keyword>
<dbReference type="SUPFAM" id="SSF54060">
    <property type="entry name" value="His-Me finger endonucleases"/>
    <property type="match status" value="1"/>
</dbReference>
<dbReference type="EMBL" id="MK433266">
    <property type="protein sequence ID" value="QAY26957.1"/>
    <property type="molecule type" value="Genomic_DNA"/>
</dbReference>
<evidence type="ECO:0000313" key="1">
    <source>
        <dbReference type="EMBL" id="QAY26957.1"/>
    </source>
</evidence>
<keyword evidence="1" id="KW-0540">Nuclease</keyword>
<reference evidence="1 2" key="1">
    <citation type="submission" date="2019-01" db="EMBL/GenBank/DDBJ databases">
        <authorList>
            <person name="Sharon T."/>
            <person name="Marcella E.L."/>
            <person name="Lynley F.A."/>
            <person name="Shelly T."/>
            <person name="Kanika K."/>
            <person name="Kit P."/>
            <person name="Joe P."/>
            <person name="Garlena R.A."/>
            <person name="Russell D.A."/>
            <person name="Pope W.H."/>
            <person name="Jacobs-Sera D."/>
            <person name="Hatfull G.F."/>
        </authorList>
    </citation>
    <scope>NUCLEOTIDE SEQUENCE [LARGE SCALE GENOMIC DNA]</scope>
</reference>
<dbReference type="InterPro" id="IPR044925">
    <property type="entry name" value="His-Me_finger_sf"/>
</dbReference>
<accession>A0A411CYJ0</accession>
<dbReference type="Pfam" id="PF02945">
    <property type="entry name" value="Endonuclease_7"/>
    <property type="match status" value="1"/>
</dbReference>
<sequence length="138" mass="15178">MKLCSTCGETKPLDEFYRRKASKDGRQHVCRVCSKAYNDSHPERLRASHLRQRYGITVEEYEARLAAQGGRCAVCPTTPEENGKALAVDHDHACCPNLKTCGKCIRGLLCNRCNKAIGLFADSADRLMSAVKYLGGAA</sequence>
<keyword evidence="1" id="KW-0255">Endonuclease</keyword>
<dbReference type="Gene3D" id="3.40.1800.10">
    <property type="entry name" value="His-Me finger endonucleases"/>
    <property type="match status" value="1"/>
</dbReference>
<organism evidence="1 2">
    <name type="scientific">Streptomyces phage Shawty</name>
    <dbReference type="NCBI Taxonomy" id="2510521"/>
    <lineage>
        <taxon>Viruses</taxon>
        <taxon>Duplodnaviria</taxon>
        <taxon>Heunggongvirae</taxon>
        <taxon>Uroviricota</taxon>
        <taxon>Caudoviricetes</taxon>
        <taxon>Colingsworthviridae</taxon>
        <taxon>Lomovskayavirus</taxon>
        <taxon>Lomovskayavirus shawty</taxon>
    </lineage>
</organism>
<dbReference type="Proteomes" id="UP000289228">
    <property type="component" value="Segment"/>
</dbReference>
<dbReference type="GO" id="GO:0004519">
    <property type="term" value="F:endonuclease activity"/>
    <property type="evidence" value="ECO:0007669"/>
    <property type="project" value="UniProtKB-KW"/>
</dbReference>